<evidence type="ECO:0008006" key="3">
    <source>
        <dbReference type="Google" id="ProtNLM"/>
    </source>
</evidence>
<organism evidence="1 2">
    <name type="scientific">Terricaulis silvestris</name>
    <dbReference type="NCBI Taxonomy" id="2686094"/>
    <lineage>
        <taxon>Bacteria</taxon>
        <taxon>Pseudomonadati</taxon>
        <taxon>Pseudomonadota</taxon>
        <taxon>Alphaproteobacteria</taxon>
        <taxon>Caulobacterales</taxon>
        <taxon>Caulobacteraceae</taxon>
        <taxon>Terricaulis</taxon>
    </lineage>
</organism>
<sequence length="168" mass="18712">MTKLSMHAISAPIFVRMLNNLSSILSKAEQQAKVKGYDPSVLLNSRLAPDMFTLTRQVQSAADQAKGCVARLAGHTPEVIEDTETTFAELHARIKKVIGIVESYKPEQFEGAEAREIVIKIPNADLKFSGVDYVTGWVMPNFYFHLTTAYAILRHNGIELGKRDFLMA</sequence>
<dbReference type="PANTHER" id="PTHR36922">
    <property type="entry name" value="BLL2446 PROTEIN"/>
    <property type="match status" value="1"/>
</dbReference>
<dbReference type="PANTHER" id="PTHR36922:SF1">
    <property type="entry name" value="DUF1993 DOMAIN-CONTAINING PROTEIN"/>
    <property type="match status" value="1"/>
</dbReference>
<proteinExistence type="predicted"/>
<dbReference type="KEGG" id="tsv:DSM104635_00730"/>
<dbReference type="RefSeq" id="WP_228445832.1">
    <property type="nucleotide sequence ID" value="NZ_CP047045.1"/>
</dbReference>
<dbReference type="InterPro" id="IPR018531">
    <property type="entry name" value="DUF1993"/>
</dbReference>
<dbReference type="Proteomes" id="UP000431269">
    <property type="component" value="Chromosome"/>
</dbReference>
<dbReference type="EMBL" id="CP047045">
    <property type="protein sequence ID" value="QGZ93916.1"/>
    <property type="molecule type" value="Genomic_DNA"/>
</dbReference>
<reference evidence="2" key="1">
    <citation type="submission" date="2019-12" db="EMBL/GenBank/DDBJ databases">
        <title>Complete genome of Terracaulis silvestris 0127_4.</title>
        <authorList>
            <person name="Vieira S."/>
            <person name="Riedel T."/>
            <person name="Sproer C."/>
            <person name="Pascual J."/>
            <person name="Boedeker C."/>
            <person name="Overmann J."/>
        </authorList>
    </citation>
    <scope>NUCLEOTIDE SEQUENCE [LARGE SCALE GENOMIC DNA]</scope>
    <source>
        <strain evidence="2">0127_4</strain>
    </source>
</reference>
<evidence type="ECO:0000313" key="2">
    <source>
        <dbReference type="Proteomes" id="UP000431269"/>
    </source>
</evidence>
<dbReference type="Pfam" id="PF09351">
    <property type="entry name" value="DUF1993"/>
    <property type="match status" value="1"/>
</dbReference>
<name>A0A6I6ML63_9CAUL</name>
<dbReference type="SUPFAM" id="SSF109854">
    <property type="entry name" value="DinB/YfiT-like putative metalloenzymes"/>
    <property type="match status" value="1"/>
</dbReference>
<dbReference type="Gene3D" id="1.20.120.450">
    <property type="entry name" value="dinb family like domain"/>
    <property type="match status" value="1"/>
</dbReference>
<dbReference type="InterPro" id="IPR034660">
    <property type="entry name" value="DinB/YfiT-like"/>
</dbReference>
<protein>
    <recommendedName>
        <fullName evidence="3">DUF1993 domain-containing protein</fullName>
    </recommendedName>
</protein>
<gene>
    <name evidence="1" type="ORF">DSM104635_00730</name>
</gene>
<dbReference type="AlphaFoldDB" id="A0A6I6ML63"/>
<keyword evidence="2" id="KW-1185">Reference proteome</keyword>
<accession>A0A6I6ML63</accession>
<evidence type="ECO:0000313" key="1">
    <source>
        <dbReference type="EMBL" id="QGZ93916.1"/>
    </source>
</evidence>